<sequence length="1070" mass="121394">MNGRLCYCNSQGTWTEMNCKDIAQNQHCQPGQIIWQGCKQCVCQANIQLLCTNVFCHSDARKASMQSAFLEYGSKCLPFQTYYVNCSLCLCPASGQPLDAQCVPDPSCPLEPYNIDIVTLFKRNHCMSKVIYLFPCIQCICSETGFFVPDKCIQRCLPQNQSVSKCKPGSLYKNDRKVCKCPDSGIRDNKLCVKSEHTNDSRNTNLNVLRSPAIRCNPGTFTKPKCLFCGCNSEDTIDDGTCLELNCTTASNLMYYNSQSGVCNPGELVPICLECFCLSHGFSNQTYCTSTCTYENKIRILENVFSKRLIDPNIIDKAKIKGINTNDSCNSNTVYFNDGRYCLCSGDGNVELYCTSILENPTLQAKYSENRNKVDLNKSCEPNTLVDIDCNTCYCSKNGKIDPKWCTYDDCEAKRLVVESHKSHNVHDSIEESTGVCTPGSISTVKCNFCICPESGVLKERACTKNSCYDYIDVTDSKLTCEPLAYYEVDCNICYCPRDGLKNVDKCTKNQCEKSFLRSTTCVPGNLFSDDCNVCVCPPNGDKADKVCTNHTCRVPSWSAFKLSESLLDNQVKDESKRSLDLCFPGEEFAMGCNLCVCSELGLKTYANCEPMLCDDDRESQNRNLSLDNDRENEEKTISTHFLNKSRHPRTRRDLHDSCLLYNVSRSSERKECTPGSMYIIRPLPKDVYCEKAFPEFDYLPMGRRHVNNSALQTESKNRTRKHVTIKVKHTSHTTYKCEKPGNIEDECFICESPLLWLNNNFNLKCQPNKVYKTSDGNCLCTEKGNWPNERCRLYFQDQHTKLDCEPNKYVIIDCNICRCGVDGKIDKNQCTKHLCSTQRSRKSNTNGDCEPNMWYSLSPCRLCYCVNKHKLICNHNDGSPKVNIGKYEANSCGKMLLNDLKDLVPIEYKKLNVRDNKHKISKKKKSKNYSVEKRGKSSKKSKRNKKTWINNKDKDSNSVGVASTISNDKNDKIYDTNYLYNIKNNPKHTDFGSDIFISKEINWSDESSKINKRDKLELKFPDFLSLVMRKSMVSLDSGTHCKPGTTTKVECNMCYCLVNDRMLCTKNAC</sequence>
<feature type="compositionally biased region" description="Basic residues" evidence="6">
    <location>
        <begin position="937"/>
        <end position="947"/>
    </location>
</feature>
<evidence type="ECO:0000256" key="3">
    <source>
        <dbReference type="ARBA" id="ARBA00022690"/>
    </source>
</evidence>
<keyword evidence="2" id="KW-0964">Secreted</keyword>
<dbReference type="AlphaFoldDB" id="A0A8J9UC92"/>
<dbReference type="OrthoDB" id="6924686at2759"/>
<evidence type="ECO:0000313" key="8">
    <source>
        <dbReference type="Proteomes" id="UP000838878"/>
    </source>
</evidence>
<keyword evidence="4" id="KW-0722">Serine protease inhibitor</keyword>
<evidence type="ECO:0000256" key="1">
    <source>
        <dbReference type="ARBA" id="ARBA00004613"/>
    </source>
</evidence>
<feature type="non-terminal residue" evidence="7">
    <location>
        <position position="1070"/>
    </location>
</feature>
<evidence type="ECO:0000256" key="4">
    <source>
        <dbReference type="ARBA" id="ARBA00022900"/>
    </source>
</evidence>
<evidence type="ECO:0000256" key="6">
    <source>
        <dbReference type="SAM" id="MobiDB-lite"/>
    </source>
</evidence>
<dbReference type="GO" id="GO:0004867">
    <property type="term" value="F:serine-type endopeptidase inhibitor activity"/>
    <property type="evidence" value="ECO:0007669"/>
    <property type="project" value="UniProtKB-KW"/>
</dbReference>
<dbReference type="Proteomes" id="UP000838878">
    <property type="component" value="Chromosome 12"/>
</dbReference>
<dbReference type="SUPFAM" id="SSF57283">
    <property type="entry name" value="PMP inhibitors"/>
    <property type="match status" value="1"/>
</dbReference>
<dbReference type="GO" id="GO:0005576">
    <property type="term" value="C:extracellular region"/>
    <property type="evidence" value="ECO:0007669"/>
    <property type="project" value="UniProtKB-SubCell"/>
</dbReference>
<proteinExistence type="inferred from homology"/>
<dbReference type="InterPro" id="IPR036201">
    <property type="entry name" value="Pacifastin_dom_sf"/>
</dbReference>
<comment type="subcellular location">
    <subcellularLocation>
        <location evidence="1">Secreted</location>
    </subcellularLocation>
</comment>
<evidence type="ECO:0000256" key="5">
    <source>
        <dbReference type="ARBA" id="ARBA00029459"/>
    </source>
</evidence>
<keyword evidence="8" id="KW-1185">Reference proteome</keyword>
<evidence type="ECO:0000313" key="7">
    <source>
        <dbReference type="EMBL" id="CAH0717693.1"/>
    </source>
</evidence>
<keyword evidence="3" id="KW-0646">Protease inhibitor</keyword>
<dbReference type="EMBL" id="OV170232">
    <property type="protein sequence ID" value="CAH0717693.1"/>
    <property type="molecule type" value="Genomic_DNA"/>
</dbReference>
<organism evidence="7 8">
    <name type="scientific">Brenthis ino</name>
    <name type="common">lesser marbled fritillary</name>
    <dbReference type="NCBI Taxonomy" id="405034"/>
    <lineage>
        <taxon>Eukaryota</taxon>
        <taxon>Metazoa</taxon>
        <taxon>Ecdysozoa</taxon>
        <taxon>Arthropoda</taxon>
        <taxon>Hexapoda</taxon>
        <taxon>Insecta</taxon>
        <taxon>Pterygota</taxon>
        <taxon>Neoptera</taxon>
        <taxon>Endopterygota</taxon>
        <taxon>Lepidoptera</taxon>
        <taxon>Glossata</taxon>
        <taxon>Ditrysia</taxon>
        <taxon>Papilionoidea</taxon>
        <taxon>Nymphalidae</taxon>
        <taxon>Heliconiinae</taxon>
        <taxon>Argynnini</taxon>
        <taxon>Brenthis</taxon>
    </lineage>
</organism>
<gene>
    <name evidence="7" type="ORF">BINO364_LOCUS4273</name>
</gene>
<evidence type="ECO:0000256" key="2">
    <source>
        <dbReference type="ARBA" id="ARBA00022525"/>
    </source>
</evidence>
<protein>
    <submittedName>
        <fullName evidence="7">Uncharacterized protein</fullName>
    </submittedName>
</protein>
<reference evidence="7" key="1">
    <citation type="submission" date="2021-12" db="EMBL/GenBank/DDBJ databases">
        <authorList>
            <person name="Martin H S."/>
        </authorList>
    </citation>
    <scope>NUCLEOTIDE SEQUENCE</scope>
</reference>
<accession>A0A8J9UC92</accession>
<feature type="compositionally biased region" description="Basic residues" evidence="6">
    <location>
        <begin position="917"/>
        <end position="928"/>
    </location>
</feature>
<feature type="region of interest" description="Disordered" evidence="6">
    <location>
        <begin position="916"/>
        <end position="955"/>
    </location>
</feature>
<name>A0A8J9UC92_9NEOP</name>
<comment type="similarity">
    <text evidence="5">Belongs to the protease inhibitor I19 family.</text>
</comment>